<dbReference type="InterPro" id="IPR036397">
    <property type="entry name" value="RNaseH_sf"/>
</dbReference>
<sequence>MLFPAFRTNMYCTSFLMYHSLIDMGGKCTDEKTIQAIIHVHKAGTGWLNNCEINIIKDWPGNSPDISPIENLWVVMKAKLRGHDTSTLSKLEKELHNC</sequence>
<comment type="caution">
    <text evidence="1">The sequence shown here is derived from an EMBL/GenBank/DDBJ whole genome shotgun (WGS) entry which is preliminary data.</text>
</comment>
<protein>
    <recommendedName>
        <fullName evidence="3">Tc1-like transposase DDE domain-containing protein</fullName>
    </recommendedName>
</protein>
<organism evidence="1 2">
    <name type="scientific">Portunus trituberculatus</name>
    <name type="common">Swimming crab</name>
    <name type="synonym">Neptunus trituberculatus</name>
    <dbReference type="NCBI Taxonomy" id="210409"/>
    <lineage>
        <taxon>Eukaryota</taxon>
        <taxon>Metazoa</taxon>
        <taxon>Ecdysozoa</taxon>
        <taxon>Arthropoda</taxon>
        <taxon>Crustacea</taxon>
        <taxon>Multicrustacea</taxon>
        <taxon>Malacostraca</taxon>
        <taxon>Eumalacostraca</taxon>
        <taxon>Eucarida</taxon>
        <taxon>Decapoda</taxon>
        <taxon>Pleocyemata</taxon>
        <taxon>Brachyura</taxon>
        <taxon>Eubrachyura</taxon>
        <taxon>Portunoidea</taxon>
        <taxon>Portunidae</taxon>
        <taxon>Portuninae</taxon>
        <taxon>Portunus</taxon>
    </lineage>
</organism>
<reference evidence="1 2" key="1">
    <citation type="submission" date="2019-05" db="EMBL/GenBank/DDBJ databases">
        <title>Another draft genome of Portunus trituberculatus and its Hox gene families provides insights of decapod evolution.</title>
        <authorList>
            <person name="Jeong J.-H."/>
            <person name="Song I."/>
            <person name="Kim S."/>
            <person name="Choi T."/>
            <person name="Kim D."/>
            <person name="Ryu S."/>
            <person name="Kim W."/>
        </authorList>
    </citation>
    <scope>NUCLEOTIDE SEQUENCE [LARGE SCALE GENOMIC DNA]</scope>
    <source>
        <tissue evidence="1">Muscle</tissue>
    </source>
</reference>
<name>A0A5B7GM22_PORTR</name>
<evidence type="ECO:0000313" key="1">
    <source>
        <dbReference type="EMBL" id="MPC60002.1"/>
    </source>
</evidence>
<dbReference type="Proteomes" id="UP000324222">
    <property type="component" value="Unassembled WGS sequence"/>
</dbReference>
<gene>
    <name evidence="1" type="ORF">E2C01_054037</name>
</gene>
<proteinExistence type="predicted"/>
<evidence type="ECO:0000313" key="2">
    <source>
        <dbReference type="Proteomes" id="UP000324222"/>
    </source>
</evidence>
<evidence type="ECO:0008006" key="3">
    <source>
        <dbReference type="Google" id="ProtNLM"/>
    </source>
</evidence>
<dbReference type="Gene3D" id="3.30.420.10">
    <property type="entry name" value="Ribonuclease H-like superfamily/Ribonuclease H"/>
    <property type="match status" value="1"/>
</dbReference>
<dbReference type="EMBL" id="VSRR010017073">
    <property type="protein sequence ID" value="MPC60002.1"/>
    <property type="molecule type" value="Genomic_DNA"/>
</dbReference>
<accession>A0A5B7GM22</accession>
<keyword evidence="2" id="KW-1185">Reference proteome</keyword>
<dbReference type="AlphaFoldDB" id="A0A5B7GM22"/>
<dbReference type="GO" id="GO:0003676">
    <property type="term" value="F:nucleic acid binding"/>
    <property type="evidence" value="ECO:0007669"/>
    <property type="project" value="InterPro"/>
</dbReference>